<accession>A0A0C9UFG7</accession>
<protein>
    <submittedName>
        <fullName evidence="2">Uncharacterized protein</fullName>
    </submittedName>
</protein>
<gene>
    <name evidence="2" type="ORF">M422DRAFT_271052</name>
</gene>
<evidence type="ECO:0000313" key="3">
    <source>
        <dbReference type="Proteomes" id="UP000054279"/>
    </source>
</evidence>
<reference evidence="2 3" key="1">
    <citation type="submission" date="2014-06" db="EMBL/GenBank/DDBJ databases">
        <title>Evolutionary Origins and Diversification of the Mycorrhizal Mutualists.</title>
        <authorList>
            <consortium name="DOE Joint Genome Institute"/>
            <consortium name="Mycorrhizal Genomics Consortium"/>
            <person name="Kohler A."/>
            <person name="Kuo A."/>
            <person name="Nagy L.G."/>
            <person name="Floudas D."/>
            <person name="Copeland A."/>
            <person name="Barry K.W."/>
            <person name="Cichocki N."/>
            <person name="Veneault-Fourrey C."/>
            <person name="LaButti K."/>
            <person name="Lindquist E.A."/>
            <person name="Lipzen A."/>
            <person name="Lundell T."/>
            <person name="Morin E."/>
            <person name="Murat C."/>
            <person name="Riley R."/>
            <person name="Ohm R."/>
            <person name="Sun H."/>
            <person name="Tunlid A."/>
            <person name="Henrissat B."/>
            <person name="Grigoriev I.V."/>
            <person name="Hibbett D.S."/>
            <person name="Martin F."/>
        </authorList>
    </citation>
    <scope>NUCLEOTIDE SEQUENCE [LARGE SCALE GENOMIC DNA]</scope>
    <source>
        <strain evidence="2 3">SS14</strain>
    </source>
</reference>
<sequence>MPSGRKATYGRAWASKAASSKTTGGSSQRARASSKRLVECKCSRCTTDPSPGCIGHQITIEQHRHHEQSNRTVYENPISANHSMQYQLDPTQTHIPISSSIIMSDSQKSMFAFSAQTTNQPDITCDVPVSSRLAMYPSPLSNFVLNEKLSQEHYNIFLSAVYESSKRNHAEAEGDQFNSVSWLSDEEMPDLCAMMMIRMMNQKK</sequence>
<feature type="region of interest" description="Disordered" evidence="1">
    <location>
        <begin position="1"/>
        <end position="33"/>
    </location>
</feature>
<evidence type="ECO:0000256" key="1">
    <source>
        <dbReference type="SAM" id="MobiDB-lite"/>
    </source>
</evidence>
<keyword evidence="3" id="KW-1185">Reference proteome</keyword>
<dbReference type="HOGENOM" id="CLU_1344005_0_0_1"/>
<dbReference type="AlphaFoldDB" id="A0A0C9UFG7"/>
<dbReference type="Proteomes" id="UP000054279">
    <property type="component" value="Unassembled WGS sequence"/>
</dbReference>
<organism evidence="2 3">
    <name type="scientific">Sphaerobolus stellatus (strain SS14)</name>
    <dbReference type="NCBI Taxonomy" id="990650"/>
    <lineage>
        <taxon>Eukaryota</taxon>
        <taxon>Fungi</taxon>
        <taxon>Dikarya</taxon>
        <taxon>Basidiomycota</taxon>
        <taxon>Agaricomycotina</taxon>
        <taxon>Agaricomycetes</taxon>
        <taxon>Phallomycetidae</taxon>
        <taxon>Geastrales</taxon>
        <taxon>Sphaerobolaceae</taxon>
        <taxon>Sphaerobolus</taxon>
    </lineage>
</organism>
<dbReference type="EMBL" id="KN837325">
    <property type="protein sequence ID" value="KIJ27762.1"/>
    <property type="molecule type" value="Genomic_DNA"/>
</dbReference>
<evidence type="ECO:0000313" key="2">
    <source>
        <dbReference type="EMBL" id="KIJ27762.1"/>
    </source>
</evidence>
<feature type="compositionally biased region" description="Low complexity" evidence="1">
    <location>
        <begin position="14"/>
        <end position="27"/>
    </location>
</feature>
<proteinExistence type="predicted"/>
<name>A0A0C9UFG7_SPHS4</name>